<comment type="similarity">
    <text evidence="5">Belongs to the Fanconi anemia protein FANCD2 family.</text>
</comment>
<name>A0A0B1T7D4_OESDE</name>
<evidence type="ECO:0000313" key="7">
    <source>
        <dbReference type="EMBL" id="KHJ91687.1"/>
    </source>
</evidence>
<dbReference type="GO" id="GO:0007129">
    <property type="term" value="P:homologous chromosome pairing at meiosis"/>
    <property type="evidence" value="ECO:0007669"/>
    <property type="project" value="TreeGrafter"/>
</dbReference>
<dbReference type="PANTHER" id="PTHR32086:SF0">
    <property type="entry name" value="FANCONI ANEMIA GROUP D2 PROTEIN"/>
    <property type="match status" value="1"/>
</dbReference>
<keyword evidence="2" id="KW-1017">Isopeptide bond</keyword>
<dbReference type="GO" id="GO:0005634">
    <property type="term" value="C:nucleus"/>
    <property type="evidence" value="ECO:0007669"/>
    <property type="project" value="UniProtKB-SubCell"/>
</dbReference>
<dbReference type="GO" id="GO:0036297">
    <property type="term" value="P:interstrand cross-link repair"/>
    <property type="evidence" value="ECO:0007669"/>
    <property type="project" value="TreeGrafter"/>
</dbReference>
<feature type="compositionally biased region" description="Acidic residues" evidence="6">
    <location>
        <begin position="1"/>
        <end position="14"/>
    </location>
</feature>
<reference evidence="7 8" key="1">
    <citation type="submission" date="2014-03" db="EMBL/GenBank/DDBJ databases">
        <title>Draft genome of the hookworm Oesophagostomum dentatum.</title>
        <authorList>
            <person name="Mitreva M."/>
        </authorList>
    </citation>
    <scope>NUCLEOTIDE SEQUENCE [LARGE SCALE GENOMIC DNA]</scope>
    <source>
        <strain evidence="7 8">OD-Hann</strain>
    </source>
</reference>
<protein>
    <submittedName>
        <fullName evidence="7">Uncharacterized protein</fullName>
    </submittedName>
</protein>
<dbReference type="InterPro" id="IPR016024">
    <property type="entry name" value="ARM-type_fold"/>
</dbReference>
<comment type="subcellular location">
    <subcellularLocation>
        <location evidence="1">Nucleus</location>
    </subcellularLocation>
</comment>
<dbReference type="Proteomes" id="UP000053660">
    <property type="component" value="Unassembled WGS sequence"/>
</dbReference>
<evidence type="ECO:0000256" key="4">
    <source>
        <dbReference type="ARBA" id="ARBA00023242"/>
    </source>
</evidence>
<keyword evidence="4" id="KW-0539">Nucleus</keyword>
<keyword evidence="8" id="KW-1185">Reference proteome</keyword>
<dbReference type="EMBL" id="KN551878">
    <property type="protein sequence ID" value="KHJ91687.1"/>
    <property type="molecule type" value="Genomic_DNA"/>
</dbReference>
<evidence type="ECO:0000256" key="6">
    <source>
        <dbReference type="SAM" id="MobiDB-lite"/>
    </source>
</evidence>
<evidence type="ECO:0000256" key="2">
    <source>
        <dbReference type="ARBA" id="ARBA00022499"/>
    </source>
</evidence>
<dbReference type="GO" id="GO:1990918">
    <property type="term" value="P:double-strand break repair involved in meiotic recombination"/>
    <property type="evidence" value="ECO:0007669"/>
    <property type="project" value="TreeGrafter"/>
</dbReference>
<sequence>MWSDAEDDLFDDFADNGVPAGDAQADSPEAGLRISSQKSLSQRSFAGKTQANGFQDTQRRDRVVVNYNTDTGEAVEPSNEFEKMLLRDGIEVRSDENYKKYMYIGDITSDLLVAKLDKAMNVRRYKDDLLNAFEEALQQRSNLVIYLEASHSSCGVQESIFRVLILCRLSQAKAFDLLMNQLESLQKEGQSSLNLSHLCIAQIRFINRIYDSHALFCSVFEREIELWMPEVRNALISSIPEILTDINVQLEAVQELHSLLLRDVKTDPVGCKLAVISALSLLNSDAEAAKKFQARVMQSLNSFDVELLPPLIELLLRRVDGSSKNAFADLLSQLSASLRIDSLRPSRRGKVRHTLDDIVGEIFEKFTQFVVLGGDSRWKEIHRFLRSVGAVEKGTGIDTASQESVSTQPPDSPHTLRLFEVMLSIALLSLRTCPLNVSTAIKQRFVQSQENIESLGRLFSDALKSKVFCDRNITPIISVAQQCLWSAKPDAQKFGAKLYKELFLAMPKRRETVLKMMLSHIVQSETESEAVLTEFTALINEDPDSVEPFVELISEYFFNLDRMTTDNVKRFFRAIFCLYGSKPLLASHKNNLNAMIPLLLHSADNVQQIFGVLAALMKMETALNLEESSSREADVQSSLQFLDEARASHSFVRTTCYSGLAEVLRCCFGCSKCIAMHEWLTVFIEEFRSDFFTEKYEYEASSELESERYVNNDSKLWLKCSDGQSLGEAVPLLEAVMVSSNGCFFINCIS</sequence>
<evidence type="ECO:0000256" key="5">
    <source>
        <dbReference type="ARBA" id="ARBA00093456"/>
    </source>
</evidence>
<accession>A0A0B1T7D4</accession>
<dbReference type="GO" id="GO:0031573">
    <property type="term" value="P:mitotic intra-S DNA damage checkpoint signaling"/>
    <property type="evidence" value="ECO:0007669"/>
    <property type="project" value="TreeGrafter"/>
</dbReference>
<dbReference type="SUPFAM" id="SSF48371">
    <property type="entry name" value="ARM repeat"/>
    <property type="match status" value="1"/>
</dbReference>
<dbReference type="InterPro" id="IPR029448">
    <property type="entry name" value="FANCD2"/>
</dbReference>
<evidence type="ECO:0000256" key="3">
    <source>
        <dbReference type="ARBA" id="ARBA00022843"/>
    </source>
</evidence>
<dbReference type="AlphaFoldDB" id="A0A0B1T7D4"/>
<organism evidence="7 8">
    <name type="scientific">Oesophagostomum dentatum</name>
    <name type="common">Nodular worm</name>
    <dbReference type="NCBI Taxonomy" id="61180"/>
    <lineage>
        <taxon>Eukaryota</taxon>
        <taxon>Metazoa</taxon>
        <taxon>Ecdysozoa</taxon>
        <taxon>Nematoda</taxon>
        <taxon>Chromadorea</taxon>
        <taxon>Rhabditida</taxon>
        <taxon>Rhabditina</taxon>
        <taxon>Rhabditomorpha</taxon>
        <taxon>Strongyloidea</taxon>
        <taxon>Strongylidae</taxon>
        <taxon>Oesophagostomum</taxon>
    </lineage>
</organism>
<feature type="region of interest" description="Disordered" evidence="6">
    <location>
        <begin position="1"/>
        <end position="55"/>
    </location>
</feature>
<dbReference type="GO" id="GO:0000793">
    <property type="term" value="C:condensed chromosome"/>
    <property type="evidence" value="ECO:0007669"/>
    <property type="project" value="TreeGrafter"/>
</dbReference>
<feature type="compositionally biased region" description="Polar residues" evidence="6">
    <location>
        <begin position="34"/>
        <end position="55"/>
    </location>
</feature>
<dbReference type="GO" id="GO:0070182">
    <property type="term" value="F:DNA polymerase binding"/>
    <property type="evidence" value="ECO:0007669"/>
    <property type="project" value="TreeGrafter"/>
</dbReference>
<evidence type="ECO:0000313" key="8">
    <source>
        <dbReference type="Proteomes" id="UP000053660"/>
    </source>
</evidence>
<keyword evidence="3" id="KW-0832">Ubl conjugation</keyword>
<dbReference type="PANTHER" id="PTHR32086">
    <property type="entry name" value="FANCONI ANEMIA GROUP D2 PROTEIN"/>
    <property type="match status" value="1"/>
</dbReference>
<gene>
    <name evidence="7" type="ORF">OESDEN_08443</name>
</gene>
<evidence type="ECO:0000256" key="1">
    <source>
        <dbReference type="ARBA" id="ARBA00004123"/>
    </source>
</evidence>
<proteinExistence type="inferred from homology"/>
<dbReference type="OrthoDB" id="27031at2759"/>